<evidence type="ECO:0000313" key="3">
    <source>
        <dbReference type="EMBL" id="KAG6005801.1"/>
    </source>
</evidence>
<evidence type="ECO:0000313" key="4">
    <source>
        <dbReference type="Proteomes" id="UP000748025"/>
    </source>
</evidence>
<dbReference type="AlphaFoldDB" id="A0A9P7N9L9"/>
<dbReference type="InterPro" id="IPR011990">
    <property type="entry name" value="TPR-like_helical_dom_sf"/>
</dbReference>
<keyword evidence="2" id="KW-0812">Transmembrane</keyword>
<keyword evidence="4" id="KW-1185">Reference proteome</keyword>
<evidence type="ECO:0000256" key="1">
    <source>
        <dbReference type="SAM" id="MobiDB-lite"/>
    </source>
</evidence>
<name>A0A9P7N9L9_9HYPO</name>
<feature type="compositionally biased region" description="Acidic residues" evidence="1">
    <location>
        <begin position="268"/>
        <end position="286"/>
    </location>
</feature>
<feature type="compositionally biased region" description="Basic and acidic residues" evidence="1">
    <location>
        <begin position="747"/>
        <end position="756"/>
    </location>
</feature>
<organism evidence="3 4">
    <name type="scientific">Claviceps pusilla</name>
    <dbReference type="NCBI Taxonomy" id="123648"/>
    <lineage>
        <taxon>Eukaryota</taxon>
        <taxon>Fungi</taxon>
        <taxon>Dikarya</taxon>
        <taxon>Ascomycota</taxon>
        <taxon>Pezizomycotina</taxon>
        <taxon>Sordariomycetes</taxon>
        <taxon>Hypocreomycetidae</taxon>
        <taxon>Hypocreales</taxon>
        <taxon>Clavicipitaceae</taxon>
        <taxon>Claviceps</taxon>
    </lineage>
</organism>
<feature type="region of interest" description="Disordered" evidence="1">
    <location>
        <begin position="722"/>
        <end position="760"/>
    </location>
</feature>
<feature type="region of interest" description="Disordered" evidence="1">
    <location>
        <begin position="265"/>
        <end position="296"/>
    </location>
</feature>
<dbReference type="OrthoDB" id="185373at2759"/>
<evidence type="ECO:0000256" key="2">
    <source>
        <dbReference type="SAM" id="Phobius"/>
    </source>
</evidence>
<sequence length="818" mass="92978">MSLGIKSIWRNGFRSVAPSRQYLPQTRGARFIPSTLSSFSTSHNLYSHEVVEYRDVQDAVIAGQAPAEAGTGTALQTRAKLVHSNHRRNTFMRSAFRETSPMILKQVEQKLKSPYVPVPRHYPTVESARSSHLASKEHARVQVGIEAIWQSFDQKIPDWTELFWLLKRMTKKRVDSNMAAVRVILPPTWELPVGHQEVEFVDATTGLATKLRVTAGRKNPSTLVLRGEKSVLAKAADELVRVCPDVEIYRLGDVTTCNPITTQLWPSIDDDSTDTAGEDAAGEDASDGGSSASSGKMDSVWLHEEIQTHWIDRPYEQTPKPRFWTKKSFEAYITALVCGKLHSHLALKYYGQPRQDGKLIDTDGIRVRMILDAFEDPSARKCITLSVLKLALAFMAKRGGHRASANHLFNLADEWRLPMDTEVFNIILDGYVAKRDAGFFHFSLHKMEQRCFYPNARTWLLFLSLVQRDDARRQIITAMYELGLFEDPATRRGIAQVMAGHDAHAAFHAGKSLDQFMADQATRYGDDWFTSGARHQIVKEFLRFNYGKPPVRSDAFQALMQRAHEDGTSFDMRTAYLILESCVETKDWNTALWTLFHMQSRACEPTHRVYALLTSLAIVTGAPSTLGVLIFFGLLERKLRQPVRKALQSVLLRRLLSKHPVKIFPAKMAWLLRYNKVSSEADALAGVEWAILHSLDGYKPLPSLAKAVDTAWRTVDMPRLRRVQQRRQQQQQQQQSATPTPTPTPETQHKQHKPDDAEIPDLAIRIFDTTGQRPRQIVHLDTAFEPESMIRRPRPSPSARAPFPHVQYKTSYTRRRRR</sequence>
<comment type="caution">
    <text evidence="3">The sequence shown here is derived from an EMBL/GenBank/DDBJ whole genome shotgun (WGS) entry which is preliminary data.</text>
</comment>
<dbReference type="Proteomes" id="UP000748025">
    <property type="component" value="Unassembled WGS sequence"/>
</dbReference>
<keyword evidence="2" id="KW-0472">Membrane</keyword>
<feature type="compositionally biased region" description="Low complexity" evidence="1">
    <location>
        <begin position="726"/>
        <end position="739"/>
    </location>
</feature>
<dbReference type="Gene3D" id="1.25.40.10">
    <property type="entry name" value="Tetratricopeptide repeat domain"/>
    <property type="match status" value="1"/>
</dbReference>
<dbReference type="EMBL" id="SRPW01001160">
    <property type="protein sequence ID" value="KAG6005801.1"/>
    <property type="molecule type" value="Genomic_DNA"/>
</dbReference>
<proteinExistence type="predicted"/>
<feature type="region of interest" description="Disordered" evidence="1">
    <location>
        <begin position="779"/>
        <end position="818"/>
    </location>
</feature>
<gene>
    <name evidence="3" type="ORF">E4U43_000542</name>
</gene>
<feature type="transmembrane region" description="Helical" evidence="2">
    <location>
        <begin position="609"/>
        <end position="635"/>
    </location>
</feature>
<evidence type="ECO:0008006" key="5">
    <source>
        <dbReference type="Google" id="ProtNLM"/>
    </source>
</evidence>
<protein>
    <recommendedName>
        <fullName evidence="5">Pentatricopeptide repeat domain-containing protein</fullName>
    </recommendedName>
</protein>
<accession>A0A9P7N9L9</accession>
<keyword evidence="2" id="KW-1133">Transmembrane helix</keyword>
<reference evidence="3" key="1">
    <citation type="journal article" date="2020" name="bioRxiv">
        <title>Whole genome comparisons of ergot fungi reveals the divergence and evolution of species within the genus Claviceps are the result of varying mechanisms driving genome evolution and host range expansion.</title>
        <authorList>
            <person name="Wyka S.A."/>
            <person name="Mondo S.J."/>
            <person name="Liu M."/>
            <person name="Dettman J."/>
            <person name="Nalam V."/>
            <person name="Broders K.D."/>
        </authorList>
    </citation>
    <scope>NUCLEOTIDE SEQUENCE</scope>
    <source>
        <strain evidence="3">CCC 602</strain>
    </source>
</reference>